<evidence type="ECO:0000313" key="8">
    <source>
        <dbReference type="Proteomes" id="UP000800235"/>
    </source>
</evidence>
<evidence type="ECO:0000313" key="7">
    <source>
        <dbReference type="EMBL" id="KAF2420277.1"/>
    </source>
</evidence>
<dbReference type="EMBL" id="MU007111">
    <property type="protein sequence ID" value="KAF2420277.1"/>
    <property type="molecule type" value="Genomic_DNA"/>
</dbReference>
<evidence type="ECO:0000256" key="5">
    <source>
        <dbReference type="ARBA" id="ARBA00023128"/>
    </source>
</evidence>
<accession>A0A9P4NG32</accession>
<keyword evidence="4" id="KW-0689">Ribosomal protein</keyword>
<dbReference type="AlphaFoldDB" id="A0A9P4NG32"/>
<keyword evidence="5" id="KW-0496">Mitochondrion</keyword>
<keyword evidence="3" id="KW-0809">Transit peptide</keyword>
<dbReference type="Pfam" id="PF09809">
    <property type="entry name" value="MRP-L27"/>
    <property type="match status" value="1"/>
</dbReference>
<evidence type="ECO:0000256" key="6">
    <source>
        <dbReference type="ARBA" id="ARBA00023274"/>
    </source>
</evidence>
<dbReference type="GO" id="GO:0003735">
    <property type="term" value="F:structural constituent of ribosome"/>
    <property type="evidence" value="ECO:0007669"/>
    <property type="project" value="InterPro"/>
</dbReference>
<evidence type="ECO:0000256" key="1">
    <source>
        <dbReference type="ARBA" id="ARBA00004173"/>
    </source>
</evidence>
<dbReference type="GO" id="GO:0006412">
    <property type="term" value="P:translation"/>
    <property type="evidence" value="ECO:0007669"/>
    <property type="project" value="TreeGrafter"/>
</dbReference>
<proteinExistence type="inferred from homology"/>
<evidence type="ECO:0000256" key="3">
    <source>
        <dbReference type="ARBA" id="ARBA00022946"/>
    </source>
</evidence>
<comment type="caution">
    <text evidence="7">The sequence shown here is derived from an EMBL/GenBank/DDBJ whole genome shotgun (WGS) entry which is preliminary data.</text>
</comment>
<comment type="similarity">
    <text evidence="2">Belongs to the mitochondrion-specific ribosomal protein mL41 family.</text>
</comment>
<sequence>MFKPSAPLSGNLRRLALTTKNGPKDYYKGNRVGAMGRHTKRGGYIIELQRVRTYVYPKNIGSCKLTPFVANRIDKEKWSKEKEMENVHGTYDGEVTGPGSGRLYLENWKRFTSPTAAAQNRTHGFGVMSFGQDCMARRGYILDA</sequence>
<name>A0A9P4NG32_9PEZI</name>
<reference evidence="7" key="1">
    <citation type="journal article" date="2020" name="Stud. Mycol.">
        <title>101 Dothideomycetes genomes: a test case for predicting lifestyles and emergence of pathogens.</title>
        <authorList>
            <person name="Haridas S."/>
            <person name="Albert R."/>
            <person name="Binder M."/>
            <person name="Bloem J."/>
            <person name="Labutti K."/>
            <person name="Salamov A."/>
            <person name="Andreopoulos B."/>
            <person name="Baker S."/>
            <person name="Barry K."/>
            <person name="Bills G."/>
            <person name="Bluhm B."/>
            <person name="Cannon C."/>
            <person name="Castanera R."/>
            <person name="Culley D."/>
            <person name="Daum C."/>
            <person name="Ezra D."/>
            <person name="Gonzalez J."/>
            <person name="Henrissat B."/>
            <person name="Kuo A."/>
            <person name="Liang C."/>
            <person name="Lipzen A."/>
            <person name="Lutzoni F."/>
            <person name="Magnuson J."/>
            <person name="Mondo S."/>
            <person name="Nolan M."/>
            <person name="Ohm R."/>
            <person name="Pangilinan J."/>
            <person name="Park H.-J."/>
            <person name="Ramirez L."/>
            <person name="Alfaro M."/>
            <person name="Sun H."/>
            <person name="Tritt A."/>
            <person name="Yoshinaga Y."/>
            <person name="Zwiers L.-H."/>
            <person name="Turgeon B."/>
            <person name="Goodwin S."/>
            <person name="Spatafora J."/>
            <person name="Crous P."/>
            <person name="Grigoriev I."/>
        </authorList>
    </citation>
    <scope>NUCLEOTIDE SEQUENCE</scope>
    <source>
        <strain evidence="7">CBS 130266</strain>
    </source>
</reference>
<dbReference type="OrthoDB" id="408933at2759"/>
<dbReference type="Proteomes" id="UP000800235">
    <property type="component" value="Unassembled WGS sequence"/>
</dbReference>
<dbReference type="PANTHER" id="PTHR21338">
    <property type="entry name" value="MITOCHONDRIAL RIBOSOMAL PROTEIN L41"/>
    <property type="match status" value="1"/>
</dbReference>
<comment type="subcellular location">
    <subcellularLocation>
        <location evidence="1">Mitochondrion</location>
    </subcellularLocation>
</comment>
<organism evidence="7 8">
    <name type="scientific">Tothia fuscella</name>
    <dbReference type="NCBI Taxonomy" id="1048955"/>
    <lineage>
        <taxon>Eukaryota</taxon>
        <taxon>Fungi</taxon>
        <taxon>Dikarya</taxon>
        <taxon>Ascomycota</taxon>
        <taxon>Pezizomycotina</taxon>
        <taxon>Dothideomycetes</taxon>
        <taxon>Pleosporomycetidae</taxon>
        <taxon>Venturiales</taxon>
        <taxon>Cylindrosympodiaceae</taxon>
        <taxon>Tothia</taxon>
    </lineage>
</organism>
<keyword evidence="8" id="KW-1185">Reference proteome</keyword>
<evidence type="ECO:0000256" key="2">
    <source>
        <dbReference type="ARBA" id="ARBA00010152"/>
    </source>
</evidence>
<dbReference type="PANTHER" id="PTHR21338:SF0">
    <property type="entry name" value="LARGE RIBOSOMAL SUBUNIT PROTEIN ML41"/>
    <property type="match status" value="1"/>
</dbReference>
<gene>
    <name evidence="7" type="ORF">EJ08DRAFT_642225</name>
</gene>
<keyword evidence="6" id="KW-0687">Ribonucleoprotein</keyword>
<dbReference type="GO" id="GO:0005762">
    <property type="term" value="C:mitochondrial large ribosomal subunit"/>
    <property type="evidence" value="ECO:0007669"/>
    <property type="project" value="InterPro"/>
</dbReference>
<dbReference type="InterPro" id="IPR019189">
    <property type="entry name" value="Ribosomal_mL41"/>
</dbReference>
<evidence type="ECO:0000256" key="4">
    <source>
        <dbReference type="ARBA" id="ARBA00022980"/>
    </source>
</evidence>
<protein>
    <submittedName>
        <fullName evidence="7">Uncharacterized protein</fullName>
    </submittedName>
</protein>